<name>A0A1W1V1P6_PEPAS</name>
<dbReference type="InterPro" id="IPR001387">
    <property type="entry name" value="Cro/C1-type_HTH"/>
</dbReference>
<organism evidence="2 3">
    <name type="scientific">Peptoniphilus asaccharolyticus DSM 20463</name>
    <dbReference type="NCBI Taxonomy" id="573058"/>
    <lineage>
        <taxon>Bacteria</taxon>
        <taxon>Bacillati</taxon>
        <taxon>Bacillota</taxon>
        <taxon>Tissierellia</taxon>
        <taxon>Tissierellales</taxon>
        <taxon>Peptoniphilaceae</taxon>
        <taxon>Peptoniphilus</taxon>
    </lineage>
</organism>
<dbReference type="PROSITE" id="PS50943">
    <property type="entry name" value="HTH_CROC1"/>
    <property type="match status" value="1"/>
</dbReference>
<dbReference type="STRING" id="573058.SAMN00017477_1057"/>
<dbReference type="Pfam" id="PF01381">
    <property type="entry name" value="HTH_3"/>
    <property type="match status" value="1"/>
</dbReference>
<feature type="domain" description="HTH cro/C1-type" evidence="1">
    <location>
        <begin position="29"/>
        <end position="73"/>
    </location>
</feature>
<reference evidence="3" key="1">
    <citation type="submission" date="2017-04" db="EMBL/GenBank/DDBJ databases">
        <authorList>
            <person name="Varghese N."/>
            <person name="Submissions S."/>
        </authorList>
    </citation>
    <scope>NUCLEOTIDE SEQUENCE [LARGE SCALE GENOMIC DNA]</scope>
    <source>
        <strain evidence="3">DSM 20463</strain>
    </source>
</reference>
<dbReference type="CDD" id="cd00093">
    <property type="entry name" value="HTH_XRE"/>
    <property type="match status" value="1"/>
</dbReference>
<evidence type="ECO:0000259" key="1">
    <source>
        <dbReference type="PROSITE" id="PS50943"/>
    </source>
</evidence>
<dbReference type="EMBL" id="FWWR01000009">
    <property type="protein sequence ID" value="SMB87228.1"/>
    <property type="molecule type" value="Genomic_DNA"/>
</dbReference>
<dbReference type="Proteomes" id="UP000192368">
    <property type="component" value="Unassembled WGS sequence"/>
</dbReference>
<evidence type="ECO:0000313" key="2">
    <source>
        <dbReference type="EMBL" id="SMB87228.1"/>
    </source>
</evidence>
<proteinExistence type="predicted"/>
<sequence length="162" mass="18327">MGRDARSAKNNIYYKARIEASGYNEKLKSRESAAEMLGVHASTLADYELGIVKCPQPDKVVLMADLYNAPELLNRYCTDECPIGCSCVDRLEIENLDRITIKTLSAIKNLDEAKYELLDITSDGIIDDSEKERFDSFIDTLDKIVIAAGEMKLWVQKNIDRR</sequence>
<accession>A0A1W1V1P6</accession>
<dbReference type="OrthoDB" id="1685177at2"/>
<evidence type="ECO:0000313" key="3">
    <source>
        <dbReference type="Proteomes" id="UP000192368"/>
    </source>
</evidence>
<dbReference type="AlphaFoldDB" id="A0A1W1V1P6"/>
<dbReference type="RefSeq" id="WP_084230662.1">
    <property type="nucleotide sequence ID" value="NZ_FWWR01000009.1"/>
</dbReference>
<protein>
    <submittedName>
        <fullName evidence="2">Helix-turn-helix</fullName>
    </submittedName>
</protein>
<gene>
    <name evidence="2" type="ORF">SAMN00017477_1057</name>
</gene>
<keyword evidence="3" id="KW-1185">Reference proteome</keyword>